<dbReference type="SUPFAM" id="SSF52540">
    <property type="entry name" value="P-loop containing nucleoside triphosphate hydrolases"/>
    <property type="match status" value="1"/>
</dbReference>
<dbReference type="InterPro" id="IPR041228">
    <property type="entry name" value="Dynein_C"/>
</dbReference>
<proteinExistence type="predicted"/>
<dbReference type="Gene3D" id="1.20.920.20">
    <property type="match status" value="1"/>
</dbReference>
<evidence type="ECO:0000256" key="1">
    <source>
        <dbReference type="SAM" id="Coils"/>
    </source>
</evidence>
<dbReference type="Gene3D" id="3.40.50.300">
    <property type="entry name" value="P-loop containing nucleotide triphosphate hydrolases"/>
    <property type="match status" value="3"/>
</dbReference>
<dbReference type="EMBL" id="JAUPFM010000021">
    <property type="protein sequence ID" value="KAK2817387.1"/>
    <property type="molecule type" value="Genomic_DNA"/>
</dbReference>
<dbReference type="Gene3D" id="1.10.8.1220">
    <property type="match status" value="1"/>
</dbReference>
<keyword evidence="1" id="KW-0175">Coiled coil</keyword>
<dbReference type="InterPro" id="IPR026983">
    <property type="entry name" value="DHC"/>
</dbReference>
<dbReference type="Gene3D" id="1.10.8.720">
    <property type="entry name" value="Region D6 of dynein motor"/>
    <property type="match status" value="1"/>
</dbReference>
<dbReference type="Pfam" id="PF18199">
    <property type="entry name" value="Dynein_C"/>
    <property type="match status" value="1"/>
</dbReference>
<feature type="coiled-coil region" evidence="1">
    <location>
        <begin position="300"/>
        <end position="376"/>
    </location>
</feature>
<evidence type="ECO:0000313" key="3">
    <source>
        <dbReference type="EMBL" id="KAK2817387.1"/>
    </source>
</evidence>
<feature type="coiled-coil region" evidence="1">
    <location>
        <begin position="544"/>
        <end position="578"/>
    </location>
</feature>
<accession>A0AA88IMW5</accession>
<dbReference type="InterPro" id="IPR009581">
    <property type="entry name" value="FAM20_C"/>
</dbReference>
<organism evidence="3 4">
    <name type="scientific">Channa striata</name>
    <name type="common">Snakehead murrel</name>
    <name type="synonym">Ophicephalus striatus</name>
    <dbReference type="NCBI Taxonomy" id="64152"/>
    <lineage>
        <taxon>Eukaryota</taxon>
        <taxon>Metazoa</taxon>
        <taxon>Chordata</taxon>
        <taxon>Craniata</taxon>
        <taxon>Vertebrata</taxon>
        <taxon>Euteleostomi</taxon>
        <taxon>Actinopterygii</taxon>
        <taxon>Neopterygii</taxon>
        <taxon>Teleostei</taxon>
        <taxon>Neoteleostei</taxon>
        <taxon>Acanthomorphata</taxon>
        <taxon>Anabantaria</taxon>
        <taxon>Anabantiformes</taxon>
        <taxon>Channoidei</taxon>
        <taxon>Channidae</taxon>
        <taxon>Channa</taxon>
    </lineage>
</organism>
<keyword evidence="4" id="KW-1185">Reference proteome</keyword>
<dbReference type="GO" id="GO:0007018">
    <property type="term" value="P:microtubule-based movement"/>
    <property type="evidence" value="ECO:0007669"/>
    <property type="project" value="InterPro"/>
</dbReference>
<dbReference type="InterPro" id="IPR035706">
    <property type="entry name" value="AAA_9"/>
</dbReference>
<dbReference type="InterPro" id="IPR042219">
    <property type="entry name" value="AAA_lid_11_sf"/>
</dbReference>
<dbReference type="InterPro" id="IPR003593">
    <property type="entry name" value="AAA+_ATPase"/>
</dbReference>
<dbReference type="GO" id="GO:0051959">
    <property type="term" value="F:dynein light intermediate chain binding"/>
    <property type="evidence" value="ECO:0007669"/>
    <property type="project" value="InterPro"/>
</dbReference>
<dbReference type="Pfam" id="PF12777">
    <property type="entry name" value="MT"/>
    <property type="match status" value="1"/>
</dbReference>
<dbReference type="InterPro" id="IPR027417">
    <property type="entry name" value="P-loop_NTPase"/>
</dbReference>
<dbReference type="InterPro" id="IPR043160">
    <property type="entry name" value="Dynein_C_barrel"/>
</dbReference>
<name>A0AA88IMW5_CHASR</name>
<dbReference type="Pfam" id="PF12775">
    <property type="entry name" value="AAA_7"/>
    <property type="match status" value="1"/>
</dbReference>
<protein>
    <recommendedName>
        <fullName evidence="2">AAA+ ATPase domain-containing protein</fullName>
    </recommendedName>
</protein>
<dbReference type="PANTHER" id="PTHR45703">
    <property type="entry name" value="DYNEIN HEAVY CHAIN"/>
    <property type="match status" value="1"/>
</dbReference>
<evidence type="ECO:0000313" key="4">
    <source>
        <dbReference type="Proteomes" id="UP001187415"/>
    </source>
</evidence>
<feature type="domain" description="AAA+ ATPase" evidence="2">
    <location>
        <begin position="33"/>
        <end position="145"/>
    </location>
</feature>
<dbReference type="InterPro" id="IPR024743">
    <property type="entry name" value="Dynein_HC_stalk"/>
</dbReference>
<dbReference type="SMART" id="SM00382">
    <property type="entry name" value="AAA"/>
    <property type="match status" value="1"/>
</dbReference>
<dbReference type="PANTHER" id="PTHR45703:SF36">
    <property type="entry name" value="DYNEIN HEAVY CHAIN, CYTOPLASMIC"/>
    <property type="match status" value="1"/>
</dbReference>
<dbReference type="GO" id="GO:0030286">
    <property type="term" value="C:dynein complex"/>
    <property type="evidence" value="ECO:0007669"/>
    <property type="project" value="InterPro"/>
</dbReference>
<dbReference type="GO" id="GO:0045505">
    <property type="term" value="F:dynein intermediate chain binding"/>
    <property type="evidence" value="ECO:0007669"/>
    <property type="project" value="InterPro"/>
</dbReference>
<dbReference type="Pfam" id="PF12781">
    <property type="entry name" value="AAA_9"/>
    <property type="match status" value="1"/>
</dbReference>
<evidence type="ECO:0000259" key="2">
    <source>
        <dbReference type="SMART" id="SM00382"/>
    </source>
</evidence>
<comment type="caution">
    <text evidence="3">The sequence shown here is derived from an EMBL/GenBank/DDBJ whole genome shotgun (WGS) entry which is preliminary data.</text>
</comment>
<dbReference type="Proteomes" id="UP001187415">
    <property type="component" value="Unassembled WGS sequence"/>
</dbReference>
<sequence length="1915" mass="215657">MNSEVCPKNTVLTTSIIPKHRKYAYLLNLMLEANQPVLLAGEPGSGKSTLCQTLLTFDKLYISLPASPLLSSKDLRNVLKYTSYQKYCKGAATKQPRLLLFVDDLHEAWGEELLVAMAQRTYPALYTEEELKNYISRVTDLNNSRRYQMDSWIFEKYLSQVHRNVHVFLLMSSTMLDISETPANVDTHDWKGQMTKALSLSYCVELYQPWSKQALVEGATQCLQTMNHKLKREGSEASVPVAMAGIHQSACQYASMLLQTQPFSPQTYVDFIVCFGYLCSHLQKQLQPHANRIYSVLAHLDAINTEIENYKKNLKRLQEKVAETQQRKQELLRAVVDQKSLIEECEKNCVVMEIKLDELEEQINEAQMEEKSIFEAGLSILKCLNPSDIEEVRHYRDPPDGVVKIMDAVCLVFNQPPGWESAKQLLGKSNFFQELEFFDRYNLTCEQLQQLGQIVHSPEFVPQSVREVSKACESVCRWVQALYKYCCMQNLRSVKRDLEVLNVKVQGQLHLARQQKKNAVCHLHDIERQLHVVQNDLEVQLLELSKQESMKKQATALAEEVEMQLTDWKAAAQKVKLQNENIPGDALTLAGVISYFGPFPSDIRTELLSKWRELCQTGSINTNPQDLRTSLFVHSNPATACPPIGFPISVSERLQQPLSTTFGLNEWQLQDTISATLLVQLLLWGYRNIWVHHWPLLADTQEHLERGSQSWLVTGENATLEMECELVVSASDPELLEKLDQAADQGLRVLLTHVEHLMPSPRFLARLVRPLGKQHVQSAHPKFCLFLSSSLPAGMLRSEIHPSILAQVHVVDLSLSSEEIQELMLTQLLQPECKKLLNQRLWLQNEKQLLQEKLFNEKGALMDFILQSNTSLLQDLDFLPCMAVRRESMKNLQTELHHLCEELEYHRVLAAAPRRLARLAAALYQALQELSRLSPAYYFSLENFISVMADAVIVKGKSLITHTFGKTLENIVPEITNRMVAQLLAQYRPCLFKSHFAVLKLLVSLTLLQCDELSSEGGRLAFLRGLQDTEHPGTDSYPPEFASDSTSSLPNWIPADIYPELLCLEKIPPFKGLIASLCTSPRQWQEYLHIPSSTAVGVVPCRSHSHLSLLQRALLWKTLVPNCLEGLAEAIATCLLCPPAQTSGSEVPNAGNPEALSNYLVKHRGPIILSSSSQRGDSWTSIQPLYLINKLAHCVEQRKKVRVVVVRAFYGREAVLSALDKAVNHGHWLVFNDLHLLDQWDDKVVAHLSQLMSSVKDEQHLVHPSFRLWFITQENAIRSIPAALRICALALVCDSPLDLKEELSCSLRQVASIIQCQSELGVTADNSGLLLSSAIFHSVLLQRQTYKYLGQGRVYSWSQEDLLALLDTYISIGCLCQNKAKALHYIAVSLVHGGHVLDLEDLEMIDSVAKTFLSGVSPLWDGGPKILLKMTRNPGHFDLSGLLRILDQSLQDSVNSSGPVMLGFSADVAAETIKINNHNLNLLLQASQTPPGALRSVYPQPIKPSMLPTYSHARDRLRALKSYIEAANLASPVRNAEAVPHSPLRDFLQDEWDDLIDLASSLFSQLQEPVQYSALTFASLLKLAGLSRLERRAELLSAYLWNHSTSDPPGVYRLSAFKNARGFLVAVVREAAKINYKEVSDIELHFQVQSDSTYPALLPMDTVYLCGLELRGASWDTQLRALRDTVFAHPCLMPLVCVKAQVRSRKTAQVPFPCQRTYLTDANNIRVSDASPSAAVKLPVYHCPLYVDEERETGDWGLADVNIITKVPLLARLNPALCNMDRHHYETFEKFGNNTFLLHLDNGRAFGRHSKDEPSILAPLEQCCRIRLSTWLRLRLLSLPQYCLSDVMRASLSNDPLHSVAPLLSEPHLAALDRRLKTVLETVSRCQRQQRESGGVDAVIFDDAAYLKDMVSPAG</sequence>
<dbReference type="Gene3D" id="3.10.490.20">
    <property type="match status" value="1"/>
</dbReference>
<reference evidence="3" key="1">
    <citation type="submission" date="2023-07" db="EMBL/GenBank/DDBJ databases">
        <title>Chromosome-level Genome Assembly of Striped Snakehead (Channa striata).</title>
        <authorList>
            <person name="Liu H."/>
        </authorList>
    </citation>
    <scope>NUCLEOTIDE SEQUENCE</scope>
    <source>
        <strain evidence="3">Gz</strain>
        <tissue evidence="3">Muscle</tissue>
    </source>
</reference>
<dbReference type="Pfam" id="PF06702">
    <property type="entry name" value="Fam20C"/>
    <property type="match status" value="1"/>
</dbReference>
<gene>
    <name evidence="3" type="ORF">Q5P01_025578</name>
</gene>